<evidence type="ECO:0000313" key="1">
    <source>
        <dbReference type="EMBL" id="STO96256.1"/>
    </source>
</evidence>
<dbReference type="EMBL" id="UGHV01000001">
    <property type="protein sequence ID" value="STO96256.1"/>
    <property type="molecule type" value="Genomic_DNA"/>
</dbReference>
<name>A0A377J360_9HELI</name>
<proteinExistence type="predicted"/>
<reference evidence="1 2" key="1">
    <citation type="submission" date="2018-06" db="EMBL/GenBank/DDBJ databases">
        <authorList>
            <consortium name="Pathogen Informatics"/>
            <person name="Doyle S."/>
        </authorList>
    </citation>
    <scope>NUCLEOTIDE SEQUENCE [LARGE SCALE GENOMIC DNA]</scope>
    <source>
        <strain evidence="1 2">NCTC12410</strain>
    </source>
</reference>
<protein>
    <submittedName>
        <fullName evidence="1">Uncharacterized protein</fullName>
    </submittedName>
</protein>
<gene>
    <name evidence="1" type="ORF">NCTC12410_00065</name>
</gene>
<organism evidence="1 2">
    <name type="scientific">Helicobacter canis</name>
    <dbReference type="NCBI Taxonomy" id="29419"/>
    <lineage>
        <taxon>Bacteria</taxon>
        <taxon>Pseudomonadati</taxon>
        <taxon>Campylobacterota</taxon>
        <taxon>Epsilonproteobacteria</taxon>
        <taxon>Campylobacterales</taxon>
        <taxon>Helicobacteraceae</taxon>
        <taxon>Helicobacter</taxon>
    </lineage>
</organism>
<dbReference type="OrthoDB" id="5321765at2"/>
<dbReference type="RefSeq" id="WP_115010635.1">
    <property type="nucleotide sequence ID" value="NZ_UGHV01000001.1"/>
</dbReference>
<dbReference type="Proteomes" id="UP000254841">
    <property type="component" value="Unassembled WGS sequence"/>
</dbReference>
<accession>A0A377J360</accession>
<sequence>MNTTRFHLNFLELVKILKTTSFPQSQLAELAMNAALKLEELELQDRQISLQEEKTRQEIELQIIQAKNLNKQAIAEALKSIIQAESMARSVQDNALINKSNAHVGFLNVVGNANDTSAIKAHADKVMQTINLINGNPLNEEYDTLLDNLRDELLEALKKGDGCKDVLVYAHRTEILENERIKILGFSSYGNNETRFFINEEQVQTPHAKSLLFTQANAGLYSVRFEAKNDAGEWVADTITIEVRSIV</sequence>
<dbReference type="AlphaFoldDB" id="A0A377J360"/>
<evidence type="ECO:0000313" key="2">
    <source>
        <dbReference type="Proteomes" id="UP000254841"/>
    </source>
</evidence>